<comment type="caution">
    <text evidence="1">The sequence shown here is derived from an EMBL/GenBank/DDBJ whole genome shotgun (WGS) entry which is preliminary data.</text>
</comment>
<evidence type="ECO:0000313" key="2">
    <source>
        <dbReference type="Proteomes" id="UP001589797"/>
    </source>
</evidence>
<accession>A0ABV6FWQ3</accession>
<proteinExistence type="predicted"/>
<dbReference type="EMBL" id="JBHLWI010000048">
    <property type="protein sequence ID" value="MFC0264308.1"/>
    <property type="molecule type" value="Genomic_DNA"/>
</dbReference>
<dbReference type="Proteomes" id="UP001589797">
    <property type="component" value="Unassembled WGS sequence"/>
</dbReference>
<protein>
    <submittedName>
        <fullName evidence="1">Uncharacterized protein</fullName>
    </submittedName>
</protein>
<reference evidence="1 2" key="1">
    <citation type="submission" date="2024-09" db="EMBL/GenBank/DDBJ databases">
        <authorList>
            <person name="Sun Q."/>
            <person name="Mori K."/>
        </authorList>
    </citation>
    <scope>NUCLEOTIDE SEQUENCE [LARGE SCALE GENOMIC DNA]</scope>
    <source>
        <strain evidence="1 2">CCM 7650</strain>
    </source>
</reference>
<gene>
    <name evidence="1" type="ORF">ACFFIP_16595</name>
</gene>
<organism evidence="1 2">
    <name type="scientific">Fontibacter flavus</name>
    <dbReference type="NCBI Taxonomy" id="654838"/>
    <lineage>
        <taxon>Bacteria</taxon>
        <taxon>Pseudomonadati</taxon>
        <taxon>Bacteroidota</taxon>
        <taxon>Cytophagia</taxon>
        <taxon>Cytophagales</taxon>
        <taxon>Cyclobacteriaceae</taxon>
        <taxon>Fontibacter</taxon>
    </lineage>
</organism>
<dbReference type="PROSITE" id="PS51257">
    <property type="entry name" value="PROKAR_LIPOPROTEIN"/>
    <property type="match status" value="1"/>
</dbReference>
<name>A0ABV6FWQ3_9BACT</name>
<keyword evidence="2" id="KW-1185">Reference proteome</keyword>
<dbReference type="RefSeq" id="WP_382388833.1">
    <property type="nucleotide sequence ID" value="NZ_JBHLWI010000048.1"/>
</dbReference>
<evidence type="ECO:0000313" key="1">
    <source>
        <dbReference type="EMBL" id="MFC0264308.1"/>
    </source>
</evidence>
<sequence>MNKVLIPLIFLALFTSACVEVEEISGGCEVYLKRADGSTWFYEIKEDVRRNKDTGVFTYRDENGKLWSINQDEEGKWWSKSTEENPVEVERIVCGEKVYLEEEQEEAG</sequence>